<sequence>MSKMFMNLTQPQPVWADRQPDDIDYTLESHIYNLDRERWHRLLCHQLFIHYCCPEIFPLNDLLSQRQTPWAMDYQQPWFPQMAADSGDEATMADDLDSDYLPRTYASTPYQTTTAGVSAMNPGREFGPNQPQHNKELAGNDQTFLSNLPTANAYTRGFEASYDPRQHPWQTYNTTGGFQAANYLDFSSGLAGNNWPDRVQVFGEPSEGPHVSPSSFSSSAPSSATSEAMTMSLNRVAAHGNTTSNHQGNNSGPATDGSGNAWGSSCPSTISPKVLQIRPSPTPTSSSESIRTKVGDADFGSPVPKHHHHPRSPLSPQRTYPRPRKELPSKPGKPRPVSTSSSMASSDSRHFKDKSPMPPQQPASPQIPPHKSRVAQLKREDQDDMPLGAEGSSAPDRSTRVVDGGRAAKDDFLIRSKLAGMTYKEIRRKGNFSEAESTLRGRFRTLTKDKEARVRKPEWQDNDIRLLRKAVRKLHKGDEMSQAKAPWGQVASYIADHGGSYHFGSATCHRKWKELAEDGRV</sequence>
<evidence type="ECO:0000313" key="2">
    <source>
        <dbReference type="Proteomes" id="UP001497700"/>
    </source>
</evidence>
<keyword evidence="2" id="KW-1185">Reference proteome</keyword>
<evidence type="ECO:0000313" key="1">
    <source>
        <dbReference type="EMBL" id="KAI4859442.1"/>
    </source>
</evidence>
<comment type="caution">
    <text evidence="1">The sequence shown here is derived from an EMBL/GenBank/DDBJ whole genome shotgun (WGS) entry which is preliminary data.</text>
</comment>
<gene>
    <name evidence="1" type="ORF">F4820DRAFT_466979</name>
</gene>
<organism evidence="1 2">
    <name type="scientific">Hypoxylon rubiginosum</name>
    <dbReference type="NCBI Taxonomy" id="110542"/>
    <lineage>
        <taxon>Eukaryota</taxon>
        <taxon>Fungi</taxon>
        <taxon>Dikarya</taxon>
        <taxon>Ascomycota</taxon>
        <taxon>Pezizomycotina</taxon>
        <taxon>Sordariomycetes</taxon>
        <taxon>Xylariomycetidae</taxon>
        <taxon>Xylariales</taxon>
        <taxon>Hypoxylaceae</taxon>
        <taxon>Hypoxylon</taxon>
    </lineage>
</organism>
<proteinExistence type="predicted"/>
<dbReference type="Proteomes" id="UP001497700">
    <property type="component" value="Unassembled WGS sequence"/>
</dbReference>
<protein>
    <submittedName>
        <fullName evidence="1">Uncharacterized protein</fullName>
    </submittedName>
</protein>
<accession>A0ACB9YJT5</accession>
<name>A0ACB9YJT5_9PEZI</name>
<reference evidence="1 2" key="1">
    <citation type="journal article" date="2022" name="New Phytol.">
        <title>Ecological generalism drives hyperdiversity of secondary metabolite gene clusters in xylarialean endophytes.</title>
        <authorList>
            <person name="Franco M.E.E."/>
            <person name="Wisecaver J.H."/>
            <person name="Arnold A.E."/>
            <person name="Ju Y.M."/>
            <person name="Slot J.C."/>
            <person name="Ahrendt S."/>
            <person name="Moore L.P."/>
            <person name="Eastman K.E."/>
            <person name="Scott K."/>
            <person name="Konkel Z."/>
            <person name="Mondo S.J."/>
            <person name="Kuo A."/>
            <person name="Hayes R.D."/>
            <person name="Haridas S."/>
            <person name="Andreopoulos B."/>
            <person name="Riley R."/>
            <person name="LaButti K."/>
            <person name="Pangilinan J."/>
            <person name="Lipzen A."/>
            <person name="Amirebrahimi M."/>
            <person name="Yan J."/>
            <person name="Adam C."/>
            <person name="Keymanesh K."/>
            <person name="Ng V."/>
            <person name="Louie K."/>
            <person name="Northen T."/>
            <person name="Drula E."/>
            <person name="Henrissat B."/>
            <person name="Hsieh H.M."/>
            <person name="Youens-Clark K."/>
            <person name="Lutzoni F."/>
            <person name="Miadlikowska J."/>
            <person name="Eastwood D.C."/>
            <person name="Hamelin R.C."/>
            <person name="Grigoriev I.V."/>
            <person name="U'Ren J.M."/>
        </authorList>
    </citation>
    <scope>NUCLEOTIDE SEQUENCE [LARGE SCALE GENOMIC DNA]</scope>
    <source>
        <strain evidence="1 2">CBS 119005</strain>
    </source>
</reference>
<dbReference type="EMBL" id="MU393633">
    <property type="protein sequence ID" value="KAI4859442.1"/>
    <property type="molecule type" value="Genomic_DNA"/>
</dbReference>